<feature type="domain" description="MacB-like periplasmic core" evidence="9">
    <location>
        <begin position="433"/>
        <end position="613"/>
    </location>
</feature>
<feature type="transmembrane region" description="Helical" evidence="7">
    <location>
        <begin position="312"/>
        <end position="332"/>
    </location>
</feature>
<feature type="transmembrane region" description="Helical" evidence="7">
    <location>
        <begin position="434"/>
        <end position="457"/>
    </location>
</feature>
<keyword evidence="11" id="KW-0378">Hydrolase</keyword>
<feature type="transmembrane region" description="Helical" evidence="7">
    <location>
        <begin position="20"/>
        <end position="43"/>
    </location>
</feature>
<dbReference type="Pfam" id="PF02687">
    <property type="entry name" value="FtsX"/>
    <property type="match status" value="2"/>
</dbReference>
<dbReference type="PANTHER" id="PTHR30489">
    <property type="entry name" value="LIPOPROTEIN-RELEASING SYSTEM TRANSMEMBRANE PROTEIN LOLE"/>
    <property type="match status" value="1"/>
</dbReference>
<keyword evidence="5 7" id="KW-1133">Transmembrane helix</keyword>
<evidence type="ECO:0000256" key="5">
    <source>
        <dbReference type="ARBA" id="ARBA00022989"/>
    </source>
</evidence>
<dbReference type="STRING" id="540747.SAMN04488031_104297"/>
<keyword evidence="4 7" id="KW-0812">Transmembrane</keyword>
<dbReference type="EMBL" id="LAXI01000003">
    <property type="protein sequence ID" value="KRS18481.1"/>
    <property type="molecule type" value="Genomic_DNA"/>
</dbReference>
<dbReference type="InterPro" id="IPR051447">
    <property type="entry name" value="Lipoprotein-release_system"/>
</dbReference>
<evidence type="ECO:0000313" key="11">
    <source>
        <dbReference type="EMBL" id="QEW25462.1"/>
    </source>
</evidence>
<keyword evidence="11" id="KW-0067">ATP-binding</keyword>
<dbReference type="GO" id="GO:0016787">
    <property type="term" value="F:hydrolase activity"/>
    <property type="evidence" value="ECO:0007669"/>
    <property type="project" value="UniProtKB-KW"/>
</dbReference>
<keyword evidence="3" id="KW-1003">Cell membrane</keyword>
<dbReference type="PANTHER" id="PTHR30489:SF0">
    <property type="entry name" value="LIPOPROTEIN-RELEASING SYSTEM TRANSMEMBRANE PROTEIN LOLE"/>
    <property type="match status" value="1"/>
</dbReference>
<evidence type="ECO:0000256" key="3">
    <source>
        <dbReference type="ARBA" id="ARBA00022475"/>
    </source>
</evidence>
<evidence type="ECO:0000256" key="7">
    <source>
        <dbReference type="SAM" id="Phobius"/>
    </source>
</evidence>
<dbReference type="GO" id="GO:0044874">
    <property type="term" value="P:lipoprotein localization to outer membrane"/>
    <property type="evidence" value="ECO:0007669"/>
    <property type="project" value="TreeGrafter"/>
</dbReference>
<feature type="domain" description="ABC3 transporter permease C-terminal" evidence="8">
    <location>
        <begin position="273"/>
        <end position="389"/>
    </location>
</feature>
<evidence type="ECO:0000313" key="13">
    <source>
        <dbReference type="Proteomes" id="UP000325785"/>
    </source>
</evidence>
<evidence type="ECO:0000313" key="12">
    <source>
        <dbReference type="Proteomes" id="UP000051401"/>
    </source>
</evidence>
<accession>A0A0T5PBP3</accession>
<feature type="transmembrane region" description="Helical" evidence="7">
    <location>
        <begin position="352"/>
        <end position="378"/>
    </location>
</feature>
<comment type="subcellular location">
    <subcellularLocation>
        <location evidence="1">Cell membrane</location>
        <topology evidence="1">Multi-pass membrane protein</topology>
    </subcellularLocation>
</comment>
<proteinExistence type="inferred from homology"/>
<dbReference type="GO" id="GO:0098797">
    <property type="term" value="C:plasma membrane protein complex"/>
    <property type="evidence" value="ECO:0007669"/>
    <property type="project" value="TreeGrafter"/>
</dbReference>
<keyword evidence="6 7" id="KW-0472">Membrane</keyword>
<evidence type="ECO:0000256" key="6">
    <source>
        <dbReference type="ARBA" id="ARBA00023136"/>
    </source>
</evidence>
<dbReference type="PROSITE" id="PS51257">
    <property type="entry name" value="PROKAR_LIPOPROTEIN"/>
    <property type="match status" value="1"/>
</dbReference>
<evidence type="ECO:0000256" key="1">
    <source>
        <dbReference type="ARBA" id="ARBA00004651"/>
    </source>
</evidence>
<dbReference type="GO" id="GO:0005524">
    <property type="term" value="F:ATP binding"/>
    <property type="evidence" value="ECO:0007669"/>
    <property type="project" value="UniProtKB-KW"/>
</dbReference>
<dbReference type="OrthoDB" id="5137249at2"/>
<keyword evidence="11" id="KW-0547">Nucleotide-binding</keyword>
<dbReference type="PATRIC" id="fig|540747.5.peg.3679"/>
<dbReference type="Pfam" id="PF12704">
    <property type="entry name" value="MacB_PCD"/>
    <property type="match status" value="1"/>
</dbReference>
<reference evidence="10 12" key="1">
    <citation type="submission" date="2015-04" db="EMBL/GenBank/DDBJ databases">
        <title>The draft genome sequence of Roseovarius indicus B108T.</title>
        <authorList>
            <person name="Li G."/>
            <person name="Lai Q."/>
            <person name="Shao Z."/>
            <person name="Yan P."/>
        </authorList>
    </citation>
    <scope>NUCLEOTIDE SEQUENCE [LARGE SCALE GENOMIC DNA]</scope>
    <source>
        <strain evidence="10 12">B108</strain>
    </source>
</reference>
<organism evidence="10 12">
    <name type="scientific">Roseovarius indicus</name>
    <dbReference type="NCBI Taxonomy" id="540747"/>
    <lineage>
        <taxon>Bacteria</taxon>
        <taxon>Pseudomonadati</taxon>
        <taxon>Pseudomonadota</taxon>
        <taxon>Alphaproteobacteria</taxon>
        <taxon>Rhodobacterales</taxon>
        <taxon>Roseobacteraceae</taxon>
        <taxon>Roseovarius</taxon>
    </lineage>
</organism>
<dbReference type="EMBL" id="CP031598">
    <property type="protein sequence ID" value="QEW25462.1"/>
    <property type="molecule type" value="Genomic_DNA"/>
</dbReference>
<feature type="transmembrane region" description="Helical" evidence="7">
    <location>
        <begin position="752"/>
        <end position="770"/>
    </location>
</feature>
<dbReference type="Proteomes" id="UP000051401">
    <property type="component" value="Unassembled WGS sequence"/>
</dbReference>
<protein>
    <submittedName>
        <fullName evidence="10">ABC transporter permease</fullName>
    </submittedName>
    <submittedName>
        <fullName evidence="11">Macrolide export ATP-binding/permease protein MacB</fullName>
        <ecNumber evidence="11">3.6.3.-</ecNumber>
    </submittedName>
</protein>
<sequence length="787" mass="85187">MHALDRKLLRDFRRLWAQALAIALVLACGVAILLTTFGTYISLEETRTAYYERNRFADVFADATRAPRWLLRDIREIEGVRAADARIAEFAVLDVPGREETVTARILSLPAGGPGHLNTPILRRGRLPAPGAVDEVAVNEPFAEANHLGPGDTFLANLNGHQRELTLTGTLLSPEFIYTIGPGALMPDNETFGILWMPETAVAAAFDMEGAFNNVTLKLNRGASIDDVIDRLDDLLDPYGGFGAYGRDVQISNSFIESELEQQKTAAMILPPIFYVISAFLVSMVIGRIIALERSEIGLLKAIGYSDVEICVHYLLLAVLIAMAGTLIGWGAGTWLSRALARLYARFFDFPYLIYNLSYSAYALSGLLAVASAALGAARSALRAARLPPAVAMAPPAPPRFKRTLFDRMVAALHPTQPVVMILRSLMRWPVRSAFTALGLALAVAVLVATSFFPAALNEMIATTFDRSNRQDAMLMFEPDVPETALAAVAGLPGVLRAEGQYYQSAVLRHAHREKDVAIEARRPGADLARIIGADGEVVDPPPHGLLLSRRLAGQLVVGPGDVIEIELLGGVNETHEVPVAGIVTQYVGLGAYMDVETLSRLLRQAPRISVANLEVDTGALPELHKVLKDTPELSGLIMLNKMQRSFEATIRENVTIMTTIYMTVAVMITIGVAYNGARIQLSERARELASLRILGFSRAEVSFILVGETMLLALVAQPVGWLLGAGIAGALAHGSASDLYEIPLILKPAGFAQASLVVLGAALVSALVVRRRLDRLDLVQVMKTRE</sequence>
<dbReference type="InterPro" id="IPR003838">
    <property type="entry name" value="ABC3_permease_C"/>
</dbReference>
<gene>
    <name evidence="11" type="primary">macB</name>
    <name evidence="11" type="ORF">RIdsm_01249</name>
    <name evidence="10" type="ORF">XM52_06590</name>
</gene>
<evidence type="ECO:0000259" key="9">
    <source>
        <dbReference type="Pfam" id="PF12704"/>
    </source>
</evidence>
<feature type="domain" description="ABC3 transporter permease C-terminal" evidence="8">
    <location>
        <begin position="661"/>
        <end position="774"/>
    </location>
</feature>
<comment type="similarity">
    <text evidence="2">Belongs to the ABC-4 integral membrane protein family. LolC/E subfamily.</text>
</comment>
<dbReference type="AlphaFoldDB" id="A0A0T5PBP3"/>
<reference evidence="11 13" key="2">
    <citation type="submission" date="2018-08" db="EMBL/GenBank/DDBJ databases">
        <title>Genetic Globetrotter - A new plasmid hitch-hiking vast phylogenetic and geographic distances.</title>
        <authorList>
            <person name="Vollmers J."/>
            <person name="Petersen J."/>
        </authorList>
    </citation>
    <scope>NUCLEOTIDE SEQUENCE [LARGE SCALE GENOMIC DNA]</scope>
    <source>
        <strain evidence="11 13">DSM 26383</strain>
    </source>
</reference>
<keyword evidence="12" id="KW-1185">Reference proteome</keyword>
<name>A0A0T5PBP3_9RHOB</name>
<evidence type="ECO:0000256" key="4">
    <source>
        <dbReference type="ARBA" id="ARBA00022692"/>
    </source>
</evidence>
<dbReference type="InterPro" id="IPR025857">
    <property type="entry name" value="MacB_PCD"/>
</dbReference>
<dbReference type="EC" id="3.6.3.-" evidence="11"/>
<evidence type="ECO:0000259" key="8">
    <source>
        <dbReference type="Pfam" id="PF02687"/>
    </source>
</evidence>
<dbReference type="Proteomes" id="UP000325785">
    <property type="component" value="Chromosome"/>
</dbReference>
<evidence type="ECO:0000256" key="2">
    <source>
        <dbReference type="ARBA" id="ARBA00005236"/>
    </source>
</evidence>
<dbReference type="KEGG" id="rid:RIdsm_01249"/>
<feature type="transmembrane region" description="Helical" evidence="7">
    <location>
        <begin position="273"/>
        <end position="291"/>
    </location>
</feature>
<dbReference type="RefSeq" id="WP_057814549.1">
    <property type="nucleotide sequence ID" value="NZ_CP031598.1"/>
</dbReference>
<feature type="transmembrane region" description="Helical" evidence="7">
    <location>
        <begin position="661"/>
        <end position="682"/>
    </location>
</feature>
<evidence type="ECO:0000313" key="10">
    <source>
        <dbReference type="EMBL" id="KRS18481.1"/>
    </source>
</evidence>
<feature type="transmembrane region" description="Helical" evidence="7">
    <location>
        <begin position="703"/>
        <end position="732"/>
    </location>
</feature>